<dbReference type="OrthoDB" id="6133115at2759"/>
<evidence type="ECO:0000256" key="3">
    <source>
        <dbReference type="ARBA" id="ARBA00022679"/>
    </source>
</evidence>
<organism evidence="8 9">
    <name type="scientific">Aquarana catesbeiana</name>
    <name type="common">American bullfrog</name>
    <name type="synonym">Rana catesbeiana</name>
    <dbReference type="NCBI Taxonomy" id="8400"/>
    <lineage>
        <taxon>Eukaryota</taxon>
        <taxon>Metazoa</taxon>
        <taxon>Chordata</taxon>
        <taxon>Craniata</taxon>
        <taxon>Vertebrata</taxon>
        <taxon>Euteleostomi</taxon>
        <taxon>Amphibia</taxon>
        <taxon>Batrachia</taxon>
        <taxon>Anura</taxon>
        <taxon>Neobatrachia</taxon>
        <taxon>Ranoidea</taxon>
        <taxon>Ranidae</taxon>
        <taxon>Aquarana</taxon>
    </lineage>
</organism>
<dbReference type="GO" id="GO:0010629">
    <property type="term" value="P:negative regulation of gene expression"/>
    <property type="evidence" value="ECO:0007669"/>
    <property type="project" value="TreeGrafter"/>
</dbReference>
<dbReference type="GO" id="GO:0005737">
    <property type="term" value="C:cytoplasm"/>
    <property type="evidence" value="ECO:0007669"/>
    <property type="project" value="TreeGrafter"/>
</dbReference>
<dbReference type="EMBL" id="KZ369912">
    <property type="protein sequence ID" value="PIO09605.1"/>
    <property type="molecule type" value="Genomic_DNA"/>
</dbReference>
<evidence type="ECO:0000313" key="8">
    <source>
        <dbReference type="EMBL" id="PIO09605.1"/>
    </source>
</evidence>
<dbReference type="AlphaFoldDB" id="A0A2G9Q225"/>
<dbReference type="Gene3D" id="3.40.220.10">
    <property type="entry name" value="Leucine Aminopeptidase, subunit E, domain 1"/>
    <property type="match status" value="1"/>
</dbReference>
<accession>A0A2G9Q225</accession>
<dbReference type="GO" id="GO:0005634">
    <property type="term" value="C:nucleus"/>
    <property type="evidence" value="ECO:0007669"/>
    <property type="project" value="UniProtKB-SubCell"/>
</dbReference>
<dbReference type="InterPro" id="IPR057049">
    <property type="entry name" value="PARP14_KH_8"/>
</dbReference>
<dbReference type="InterPro" id="IPR052056">
    <property type="entry name" value="Mono-ARTD/PARP"/>
</dbReference>
<dbReference type="Proteomes" id="UP000228934">
    <property type="component" value="Unassembled WGS sequence"/>
</dbReference>
<protein>
    <recommendedName>
        <fullName evidence="7">PARP14-like eighth type I KH domain-containing protein</fullName>
    </recommendedName>
</protein>
<feature type="non-terminal residue" evidence="8">
    <location>
        <position position="248"/>
    </location>
</feature>
<name>A0A2G9Q225_AQUCT</name>
<dbReference type="GO" id="GO:0070212">
    <property type="term" value="P:protein poly-ADP-ribosylation"/>
    <property type="evidence" value="ECO:0007669"/>
    <property type="project" value="TreeGrafter"/>
</dbReference>
<gene>
    <name evidence="8" type="ORF">AB205_0015460</name>
</gene>
<dbReference type="InterPro" id="IPR037197">
    <property type="entry name" value="WWE_dom_sf"/>
</dbReference>
<dbReference type="GO" id="GO:0003950">
    <property type="term" value="F:NAD+ poly-ADP-ribosyltransferase activity"/>
    <property type="evidence" value="ECO:0007669"/>
    <property type="project" value="TreeGrafter"/>
</dbReference>
<reference evidence="9" key="1">
    <citation type="journal article" date="2017" name="Nat. Commun.">
        <title>The North American bullfrog draft genome provides insight into hormonal regulation of long noncoding RNA.</title>
        <authorList>
            <person name="Hammond S.A."/>
            <person name="Warren R.L."/>
            <person name="Vandervalk B.P."/>
            <person name="Kucuk E."/>
            <person name="Khan H."/>
            <person name="Gibb E.A."/>
            <person name="Pandoh P."/>
            <person name="Kirk H."/>
            <person name="Zhao Y."/>
            <person name="Jones M."/>
            <person name="Mungall A.J."/>
            <person name="Coope R."/>
            <person name="Pleasance S."/>
            <person name="Moore R.A."/>
            <person name="Holt R.A."/>
            <person name="Round J.M."/>
            <person name="Ohora S."/>
            <person name="Walle B.V."/>
            <person name="Veldhoen N."/>
            <person name="Helbing C.C."/>
            <person name="Birol I."/>
        </authorList>
    </citation>
    <scope>NUCLEOTIDE SEQUENCE [LARGE SCALE GENOMIC DNA]</scope>
</reference>
<evidence type="ECO:0000259" key="7">
    <source>
        <dbReference type="Pfam" id="PF23254"/>
    </source>
</evidence>
<proteinExistence type="predicted"/>
<dbReference type="InterPro" id="IPR043472">
    <property type="entry name" value="Macro_dom-like"/>
</dbReference>
<evidence type="ECO:0000256" key="2">
    <source>
        <dbReference type="ARBA" id="ARBA00022676"/>
    </source>
</evidence>
<dbReference type="SUPFAM" id="SSF117839">
    <property type="entry name" value="WWE domain"/>
    <property type="match status" value="1"/>
</dbReference>
<keyword evidence="3" id="KW-0808">Transferase</keyword>
<keyword evidence="9" id="KW-1185">Reference proteome</keyword>
<keyword evidence="4" id="KW-0520">NAD</keyword>
<evidence type="ECO:0000256" key="6">
    <source>
        <dbReference type="SAM" id="MobiDB-lite"/>
    </source>
</evidence>
<keyword evidence="5" id="KW-0539">Nucleus</keyword>
<dbReference type="PANTHER" id="PTHR14453:SF89">
    <property type="entry name" value="PROTEIN MONO-ADP-RIBOSYLTRANSFERASE PARP14"/>
    <property type="match status" value="1"/>
</dbReference>
<dbReference type="Pfam" id="PF23254">
    <property type="entry name" value="KH_PARP14_8"/>
    <property type="match status" value="1"/>
</dbReference>
<evidence type="ECO:0000256" key="5">
    <source>
        <dbReference type="ARBA" id="ARBA00023242"/>
    </source>
</evidence>
<keyword evidence="2" id="KW-0328">Glycosyltransferase</keyword>
<dbReference type="GO" id="GO:1990404">
    <property type="term" value="F:NAD+-protein mono-ADP-ribosyltransferase activity"/>
    <property type="evidence" value="ECO:0007669"/>
    <property type="project" value="TreeGrafter"/>
</dbReference>
<dbReference type="GO" id="GO:0003714">
    <property type="term" value="F:transcription corepressor activity"/>
    <property type="evidence" value="ECO:0007669"/>
    <property type="project" value="TreeGrafter"/>
</dbReference>
<feature type="region of interest" description="Disordered" evidence="6">
    <location>
        <begin position="73"/>
        <end position="94"/>
    </location>
</feature>
<evidence type="ECO:0000256" key="1">
    <source>
        <dbReference type="ARBA" id="ARBA00004123"/>
    </source>
</evidence>
<feature type="non-terminal residue" evidence="8">
    <location>
        <position position="1"/>
    </location>
</feature>
<comment type="subcellular location">
    <subcellularLocation>
        <location evidence="1">Nucleus</location>
    </subcellularLocation>
</comment>
<sequence>AGGVSSAAVADAILDAVVGFVKSKSAVTVQHVTLVIFQPQMLKDFHNSMKKKEPPPAAKQPWFSRISATIFGKSQSDKNNSKEEEEEEEEEPKVFELRENIEPAIIHLCAESRESVKAASDWLQYLITKDQHDNTITDTWIQELDDEGHYVLAQLQRLHGVHIIFDSPHSTIKVTGRTRDVLEVSNKIQAMIKGVRDKKTREREAELYSNVVEWGYYQGTNFIPFDKMTNLELEKSYSEKGPVDIDIA</sequence>
<dbReference type="PANTHER" id="PTHR14453">
    <property type="entry name" value="PARP/ZINC FINGER CCCH TYPE DOMAIN CONTAINING PROTEIN"/>
    <property type="match status" value="1"/>
</dbReference>
<dbReference type="Gene3D" id="3.30.720.50">
    <property type="match status" value="1"/>
</dbReference>
<evidence type="ECO:0000313" key="9">
    <source>
        <dbReference type="Proteomes" id="UP000228934"/>
    </source>
</evidence>
<feature type="domain" description="PARP14-like eighth type I KH" evidence="7">
    <location>
        <begin position="131"/>
        <end position="196"/>
    </location>
</feature>
<evidence type="ECO:0000256" key="4">
    <source>
        <dbReference type="ARBA" id="ARBA00023027"/>
    </source>
</evidence>